<dbReference type="InterPro" id="IPR024743">
    <property type="entry name" value="Dynein_HC_stalk"/>
</dbReference>
<evidence type="ECO:0000256" key="9">
    <source>
        <dbReference type="ARBA" id="ARBA00022846"/>
    </source>
</evidence>
<evidence type="ECO:0000256" key="1">
    <source>
        <dbReference type="ARBA" id="ARBA00004611"/>
    </source>
</evidence>
<proteinExistence type="inferred from homology"/>
<dbReference type="FunFam" id="3.40.50.300:FF:001386">
    <property type="entry name" value="Dynein heavy chain, putative"/>
    <property type="match status" value="1"/>
</dbReference>
<dbReference type="Gene3D" id="3.10.490.20">
    <property type="match status" value="1"/>
</dbReference>
<dbReference type="GO" id="GO:0030286">
    <property type="term" value="C:dynein complex"/>
    <property type="evidence" value="ECO:0007669"/>
    <property type="project" value="UniProtKB-KW"/>
</dbReference>
<dbReference type="InterPro" id="IPR027417">
    <property type="entry name" value="P-loop_NTPase"/>
</dbReference>
<dbReference type="SUPFAM" id="SSF52540">
    <property type="entry name" value="P-loop containing nucleoside triphosphate hydrolases"/>
    <property type="match status" value="4"/>
</dbReference>
<keyword evidence="3" id="KW-0963">Cytoplasm</keyword>
<dbReference type="Pfam" id="PF18198">
    <property type="entry name" value="AAA_lid_11"/>
    <property type="match status" value="1"/>
</dbReference>
<dbReference type="Gene3D" id="1.10.8.720">
    <property type="entry name" value="Region D6 of dynein motor"/>
    <property type="match status" value="1"/>
</dbReference>
<feature type="domain" description="AAA+ ATPase" evidence="17">
    <location>
        <begin position="1850"/>
        <end position="1987"/>
    </location>
</feature>
<keyword evidence="4" id="KW-0493">Microtubule</keyword>
<evidence type="ECO:0000259" key="17">
    <source>
        <dbReference type="SMART" id="SM00382"/>
    </source>
</evidence>
<dbReference type="FunFam" id="1.10.287.2620:FF:000001">
    <property type="entry name" value="Cytoplasmic dynein heavy chain 1"/>
    <property type="match status" value="1"/>
</dbReference>
<dbReference type="InterPro" id="IPR041228">
    <property type="entry name" value="Dynein_C"/>
</dbReference>
<dbReference type="Pfam" id="PF12774">
    <property type="entry name" value="AAA_6"/>
    <property type="match status" value="1"/>
</dbReference>
<dbReference type="Pfam" id="PF12780">
    <property type="entry name" value="AAA_8"/>
    <property type="match status" value="1"/>
</dbReference>
<dbReference type="Pfam" id="PF08385">
    <property type="entry name" value="DHC_N1"/>
    <property type="match status" value="1"/>
</dbReference>
<feature type="domain" description="AAA+ ATPase" evidence="17">
    <location>
        <begin position="2456"/>
        <end position="2604"/>
    </location>
</feature>
<dbReference type="Pfam" id="PF12781">
    <property type="entry name" value="AAA_9"/>
    <property type="match status" value="1"/>
</dbReference>
<dbReference type="PANTHER" id="PTHR46532:SF4">
    <property type="entry name" value="AAA+ ATPASE DOMAIN-CONTAINING PROTEIN"/>
    <property type="match status" value="1"/>
</dbReference>
<comment type="similarity">
    <text evidence="2">Belongs to the dynein heavy chain family.</text>
</comment>
<dbReference type="Pfam" id="PF12775">
    <property type="entry name" value="AAA_7"/>
    <property type="match status" value="1"/>
</dbReference>
<evidence type="ECO:0000256" key="3">
    <source>
        <dbReference type="ARBA" id="ARBA00022490"/>
    </source>
</evidence>
<dbReference type="Gene3D" id="1.10.8.1220">
    <property type="match status" value="1"/>
</dbReference>
<dbReference type="GO" id="GO:0045505">
    <property type="term" value="F:dynein intermediate chain binding"/>
    <property type="evidence" value="ECO:0007669"/>
    <property type="project" value="InterPro"/>
</dbReference>
<dbReference type="Gene3D" id="1.10.472.130">
    <property type="match status" value="1"/>
</dbReference>
<evidence type="ECO:0000256" key="12">
    <source>
        <dbReference type="ARBA" id="ARBA00023069"/>
    </source>
</evidence>
<comment type="subcellular location">
    <subcellularLocation>
        <location evidence="1">Cytoplasm</location>
        <location evidence="1">Cytoskeleton</location>
        <location evidence="1">Flagellum axoneme</location>
    </subcellularLocation>
</comment>
<evidence type="ECO:0000256" key="15">
    <source>
        <dbReference type="ARBA" id="ARBA00023273"/>
    </source>
</evidence>
<dbReference type="InterPro" id="IPR035699">
    <property type="entry name" value="AAA_6"/>
</dbReference>
<dbReference type="GO" id="GO:0005929">
    <property type="term" value="C:cilium"/>
    <property type="evidence" value="ECO:0007669"/>
    <property type="project" value="UniProtKB-ARBA"/>
</dbReference>
<dbReference type="Gene3D" id="1.10.8.710">
    <property type="match status" value="1"/>
</dbReference>
<dbReference type="GO" id="GO:0005874">
    <property type="term" value="C:microtubule"/>
    <property type="evidence" value="ECO:0007669"/>
    <property type="project" value="UniProtKB-KW"/>
</dbReference>
<keyword evidence="14" id="KW-0206">Cytoskeleton</keyword>
<dbReference type="FunFam" id="1.20.140.100:FF:000003">
    <property type="entry name" value="Dynein, axonemal, heavy chain 5"/>
    <property type="match status" value="1"/>
</dbReference>
<dbReference type="EMBL" id="DF237458">
    <property type="protein sequence ID" value="GAQ89310.1"/>
    <property type="molecule type" value="Genomic_DNA"/>
</dbReference>
<dbReference type="InterPro" id="IPR013594">
    <property type="entry name" value="Dynein_heavy_tail"/>
</dbReference>
<organism evidence="18 19">
    <name type="scientific">Klebsormidium nitens</name>
    <name type="common">Green alga</name>
    <name type="synonym">Ulothrix nitens</name>
    <dbReference type="NCBI Taxonomy" id="105231"/>
    <lineage>
        <taxon>Eukaryota</taxon>
        <taxon>Viridiplantae</taxon>
        <taxon>Streptophyta</taxon>
        <taxon>Klebsormidiophyceae</taxon>
        <taxon>Klebsormidiales</taxon>
        <taxon>Klebsormidiaceae</taxon>
        <taxon>Klebsormidium</taxon>
    </lineage>
</organism>
<dbReference type="FunFam" id="3.40.50.300:FF:000044">
    <property type="entry name" value="Dynein heavy chain 5, axonemal"/>
    <property type="match status" value="1"/>
</dbReference>
<dbReference type="Pfam" id="PF03028">
    <property type="entry name" value="Dynein_heavy"/>
    <property type="match status" value="1"/>
</dbReference>
<dbReference type="InterPro" id="IPR041589">
    <property type="entry name" value="DNAH3_AAA_lid_1"/>
</dbReference>
<reference evidence="18 19" key="1">
    <citation type="journal article" date="2014" name="Nat. Commun.">
        <title>Klebsormidium flaccidum genome reveals primary factors for plant terrestrial adaptation.</title>
        <authorList>
            <person name="Hori K."/>
            <person name="Maruyama F."/>
            <person name="Fujisawa T."/>
            <person name="Togashi T."/>
            <person name="Yamamoto N."/>
            <person name="Seo M."/>
            <person name="Sato S."/>
            <person name="Yamada T."/>
            <person name="Mori H."/>
            <person name="Tajima N."/>
            <person name="Moriyama T."/>
            <person name="Ikeuchi M."/>
            <person name="Watanabe M."/>
            <person name="Wada H."/>
            <person name="Kobayashi K."/>
            <person name="Saito M."/>
            <person name="Masuda T."/>
            <person name="Sasaki-Sekimoto Y."/>
            <person name="Mashiguchi K."/>
            <person name="Awai K."/>
            <person name="Shimojima M."/>
            <person name="Masuda S."/>
            <person name="Iwai M."/>
            <person name="Nobusawa T."/>
            <person name="Narise T."/>
            <person name="Kondo S."/>
            <person name="Saito H."/>
            <person name="Sato R."/>
            <person name="Murakawa M."/>
            <person name="Ihara Y."/>
            <person name="Oshima-Yamada Y."/>
            <person name="Ohtaka K."/>
            <person name="Satoh M."/>
            <person name="Sonobe K."/>
            <person name="Ishii M."/>
            <person name="Ohtani R."/>
            <person name="Kanamori-Sato M."/>
            <person name="Honoki R."/>
            <person name="Miyazaki D."/>
            <person name="Mochizuki H."/>
            <person name="Umetsu J."/>
            <person name="Higashi K."/>
            <person name="Shibata D."/>
            <person name="Kamiya Y."/>
            <person name="Sato N."/>
            <person name="Nakamura Y."/>
            <person name="Tabata S."/>
            <person name="Ida S."/>
            <person name="Kurokawa K."/>
            <person name="Ohta H."/>
        </authorList>
    </citation>
    <scope>NUCLEOTIDE SEQUENCE [LARGE SCALE GENOMIC DNA]</scope>
    <source>
        <strain evidence="18 19">NIES-2285</strain>
    </source>
</reference>
<dbReference type="GO" id="GO:0051959">
    <property type="term" value="F:dynein light intermediate chain binding"/>
    <property type="evidence" value="ECO:0007669"/>
    <property type="project" value="InterPro"/>
</dbReference>
<dbReference type="FunFam" id="3.10.490.20:FF:000010">
    <property type="entry name" value="Dynein heavy chain, putative"/>
    <property type="match status" value="1"/>
</dbReference>
<dbReference type="Gene3D" id="1.20.920.30">
    <property type="match status" value="1"/>
</dbReference>
<dbReference type="FunFam" id="1.20.920.20:FF:000001">
    <property type="entry name" value="dynein heavy chain 2, axonemal"/>
    <property type="match status" value="1"/>
</dbReference>
<dbReference type="InterPro" id="IPR041658">
    <property type="entry name" value="AAA_lid_11"/>
</dbReference>
<protein>
    <submittedName>
        <fullName evidence="18">Dyneins heavy chain</fullName>
    </submittedName>
</protein>
<evidence type="ECO:0000313" key="19">
    <source>
        <dbReference type="Proteomes" id="UP000054558"/>
    </source>
</evidence>
<keyword evidence="11 16" id="KW-0175">Coiled coil</keyword>
<accession>A0A1Y1IEF5</accession>
<keyword evidence="7" id="KW-0970">Cilium biogenesis/degradation</keyword>
<keyword evidence="5" id="KW-0677">Repeat</keyword>
<evidence type="ECO:0000256" key="4">
    <source>
        <dbReference type="ARBA" id="ARBA00022701"/>
    </source>
</evidence>
<gene>
    <name evidence="18" type="ORF">KFL_005090060</name>
</gene>
<dbReference type="FunFam" id="3.40.50.300:FF:000049">
    <property type="entry name" value="Dynein, axonemal, heavy chain 5"/>
    <property type="match status" value="1"/>
</dbReference>
<dbReference type="FunFam" id="1.10.8.710:FF:000003">
    <property type="entry name" value="Dynein axonemal heavy chain 5"/>
    <property type="match status" value="1"/>
</dbReference>
<evidence type="ECO:0000256" key="13">
    <source>
        <dbReference type="ARBA" id="ARBA00023175"/>
    </source>
</evidence>
<evidence type="ECO:0000313" key="18">
    <source>
        <dbReference type="EMBL" id="GAQ89310.1"/>
    </source>
</evidence>
<feature type="coiled-coil region" evidence="16">
    <location>
        <begin position="3314"/>
        <end position="3369"/>
    </location>
</feature>
<dbReference type="FunFam" id="1.10.8.1220:FF:000001">
    <property type="entry name" value="Dynein axonemal heavy chain 5"/>
    <property type="match status" value="1"/>
</dbReference>
<feature type="coiled-coil region" evidence="16">
    <location>
        <begin position="3614"/>
        <end position="3697"/>
    </location>
</feature>
<dbReference type="Pfam" id="PF18199">
    <property type="entry name" value="Dynein_C"/>
    <property type="match status" value="1"/>
</dbReference>
<dbReference type="Pfam" id="PF17852">
    <property type="entry name" value="Dynein_AAA_lid"/>
    <property type="match status" value="1"/>
</dbReference>
<dbReference type="Gene3D" id="3.40.50.300">
    <property type="entry name" value="P-loop containing nucleotide triphosphate hydrolases"/>
    <property type="match status" value="5"/>
</dbReference>
<dbReference type="InterPro" id="IPR024317">
    <property type="entry name" value="Dynein_heavy_chain_D4_dom"/>
</dbReference>
<name>A0A1Y1IEF5_KLENI</name>
<feature type="coiled-coil region" evidence="16">
    <location>
        <begin position="2778"/>
        <end position="2805"/>
    </location>
</feature>
<dbReference type="InterPro" id="IPR026983">
    <property type="entry name" value="DHC"/>
</dbReference>
<keyword evidence="6" id="KW-0547">Nucleotide-binding</keyword>
<dbReference type="GO" id="GO:0008569">
    <property type="term" value="F:minus-end-directed microtubule motor activity"/>
    <property type="evidence" value="ECO:0007669"/>
    <property type="project" value="InterPro"/>
</dbReference>
<keyword evidence="9" id="KW-0282">Flagellum</keyword>
<dbReference type="InterPro" id="IPR056759">
    <property type="entry name" value="DYH2-5-8_CC"/>
</dbReference>
<evidence type="ECO:0000256" key="2">
    <source>
        <dbReference type="ARBA" id="ARBA00008887"/>
    </source>
</evidence>
<evidence type="ECO:0000256" key="16">
    <source>
        <dbReference type="SAM" id="Coils"/>
    </source>
</evidence>
<keyword evidence="12" id="KW-0969">Cilium</keyword>
<dbReference type="InterPro" id="IPR003593">
    <property type="entry name" value="AAA+_ATPase"/>
</dbReference>
<dbReference type="Gene3D" id="3.20.180.20">
    <property type="entry name" value="Dynein heavy chain, N-terminal domain 2"/>
    <property type="match status" value="1"/>
</dbReference>
<dbReference type="FunFam" id="3.40.50.300:FF:002141">
    <property type="entry name" value="Dynein heavy chain"/>
    <property type="match status" value="1"/>
</dbReference>
<dbReference type="OrthoDB" id="447173at2759"/>
<dbReference type="InterPro" id="IPR042228">
    <property type="entry name" value="Dynein_linker_3"/>
</dbReference>
<dbReference type="Pfam" id="PF12777">
    <property type="entry name" value="MT"/>
    <property type="match status" value="1"/>
</dbReference>
<dbReference type="Gene3D" id="1.20.1270.280">
    <property type="match status" value="1"/>
</dbReference>
<evidence type="ECO:0000256" key="5">
    <source>
        <dbReference type="ARBA" id="ARBA00022737"/>
    </source>
</evidence>
<dbReference type="Gene3D" id="6.10.140.1060">
    <property type="match status" value="1"/>
</dbReference>
<dbReference type="Gene3D" id="1.20.58.1120">
    <property type="match status" value="1"/>
</dbReference>
<dbReference type="InterPro" id="IPR013602">
    <property type="entry name" value="Dynein_heavy_linker"/>
</dbReference>
<feature type="domain" description="AAA+ ATPase" evidence="17">
    <location>
        <begin position="2830"/>
        <end position="2970"/>
    </location>
</feature>
<dbReference type="GO" id="GO:0005524">
    <property type="term" value="F:ATP binding"/>
    <property type="evidence" value="ECO:0007669"/>
    <property type="project" value="UniProtKB-KW"/>
</dbReference>
<dbReference type="InterPro" id="IPR042222">
    <property type="entry name" value="Dynein_2_N"/>
</dbReference>
<evidence type="ECO:0000256" key="8">
    <source>
        <dbReference type="ARBA" id="ARBA00022840"/>
    </source>
</evidence>
<dbReference type="SMART" id="SM00382">
    <property type="entry name" value="AAA"/>
    <property type="match status" value="4"/>
</dbReference>
<dbReference type="InterPro" id="IPR004273">
    <property type="entry name" value="Dynein_heavy_D6_P-loop"/>
</dbReference>
<dbReference type="Pfam" id="PF17857">
    <property type="entry name" value="AAA_lid_1"/>
    <property type="match status" value="1"/>
</dbReference>
<dbReference type="InterPro" id="IPR041466">
    <property type="entry name" value="Dynein_AAA5_ext"/>
</dbReference>
<evidence type="ECO:0000256" key="11">
    <source>
        <dbReference type="ARBA" id="ARBA00023054"/>
    </source>
</evidence>
<keyword evidence="15" id="KW-0966">Cell projection</keyword>
<dbReference type="InterPro" id="IPR042219">
    <property type="entry name" value="AAA_lid_11_sf"/>
</dbReference>
<dbReference type="Pfam" id="PF08393">
    <property type="entry name" value="DHC_N2"/>
    <property type="match status" value="1"/>
</dbReference>
<evidence type="ECO:0000256" key="10">
    <source>
        <dbReference type="ARBA" id="ARBA00023017"/>
    </source>
</evidence>
<dbReference type="GO" id="GO:0007018">
    <property type="term" value="P:microtubule-based movement"/>
    <property type="evidence" value="ECO:0007669"/>
    <property type="project" value="InterPro"/>
</dbReference>
<evidence type="ECO:0000256" key="6">
    <source>
        <dbReference type="ARBA" id="ARBA00022741"/>
    </source>
</evidence>
<dbReference type="InterPro" id="IPR035706">
    <property type="entry name" value="AAA_9"/>
</dbReference>
<keyword evidence="13" id="KW-0505">Motor protein</keyword>
<dbReference type="Proteomes" id="UP000054558">
    <property type="component" value="Unassembled WGS sequence"/>
</dbReference>
<keyword evidence="10" id="KW-0243">Dynein</keyword>
<dbReference type="Gene3D" id="1.20.920.20">
    <property type="match status" value="1"/>
</dbReference>
<keyword evidence="19" id="KW-1185">Reference proteome</keyword>
<dbReference type="FunFam" id="3.40.50.300:FF:000320">
    <property type="entry name" value="Dynein, axonemal, heavy chain 5"/>
    <property type="match status" value="1"/>
</dbReference>
<feature type="domain" description="AAA+ ATPase" evidence="17">
    <location>
        <begin position="2130"/>
        <end position="2262"/>
    </location>
</feature>
<dbReference type="Gene3D" id="1.20.140.100">
    <property type="entry name" value="Dynein heavy chain, N-terminal domain 2"/>
    <property type="match status" value="1"/>
</dbReference>
<evidence type="ECO:0000256" key="7">
    <source>
        <dbReference type="ARBA" id="ARBA00022794"/>
    </source>
</evidence>
<dbReference type="Pfam" id="PF25007">
    <property type="entry name" value="DYH2-5-8_CC"/>
    <property type="match status" value="1"/>
</dbReference>
<evidence type="ECO:0000256" key="14">
    <source>
        <dbReference type="ARBA" id="ARBA00023212"/>
    </source>
</evidence>
<dbReference type="OMA" id="WWKKASW"/>
<dbReference type="PANTHER" id="PTHR46532">
    <property type="entry name" value="MALE FERTILITY FACTOR KL5"/>
    <property type="match status" value="1"/>
</dbReference>
<sequence length="4517" mass="510967">MALDGRHRWVAQKLMESFELIDSSIALSFFSSTESNAAQMSAFFEGTGPPKIIFYYQVPEMLNAEGDFVRQGEIPKLSLNTSDVDSLRGKAVYFIRNCPKAVAEKTVEQDLLMGEICRGALESFRQLIADVYLPTFKEQATWGKCTEENVQEFLQGALKYGQTLSEAVNSLQGGVELRKPDKRYVDGIELKPQAFNKAAADAEVAEHFEQVLDEWCTQTERLLEEADDGRKDGDMAGPDTELEYWRRRMAKFNSITEQLKSKECKLVMGVTMAGRSKAHRNWKAIDTRVTDAANEAKDNVKYLTTLEKSLEPMYTGIPQAIIDSLPALMNNIKMMHTIARYYNTPERMTTLFVKVTNQMITKSKEFITAPGKLWDQDKQTLIANLGLCVRLNEQYQEQYRLTRDRLLTQPKGKQFDFNEQRIFSRFDLFCKRVTKLVDMFTTVHQFSTLAQHSHIEGLADMTKNFFAIVDEFKKKPYDLLDYMKSQFDRDYLEFNVNISDLEAGLQGFINASFENITSTEHALSLLRQFQAILQRDTLKADLEDKYMVIFQNYGLDLEAVQKIYEKYKHAPPLVRNAPPVAGSIMWARQLLRRIEEPMKKFAHNKTIMATKESKRIIKTYNKVAKALVEFETLWHQAWIRSVDASKAGLQATLIVRHPESGSLLVNFDKEIMQLMRETKYLQRMGIEVPEAAKMVLLQEEKFKYYFNQLSYALREHERVMSAVLPVTKPLLGPHLDDLEKKIQPGMYILTWTSMNIDGYLHRIHNGLQRLEDLIRKINDIVDNRIDANLKAISKNVLIDLPPDRSFTFEDFVTTQSRFIKRQSEFMEIRNREVERAVSDLIELAAGFPRENEDMHIPAAEVARFKNYYSKLMYQAILAATKNSFNKMKSRLGSRVSGGFLFVERPFFEVDVELTIPNVSMNPSLEDIQDAINTTAKKVLSCSKELRAWNAEHTSGNSPNSFFDYLASDKEIVKSVLLLTGSIEGTKHQVMAYVSMFDKYNFLWKHDMQAEYSEFMKTQPTLEAFENELRKYMAIEQEIAMIAPVHNIGAISLETQPMKYSLKAEAASWKAQFAKNLHRQGFEDLKAINNYMRETTIKLARQVQDLEDVRAVMGVLKEIRDREAEIDAILTPIEEMYSLLMRYEVRVPKEESDQVGDLRYSWKKLRKLAVDVSDGLAKLQVGFKRELIKEVKAFVTDVTAFRADFEANGPMLPGLTPAEAVDRLKKYQGLFEVRKRKWVNYSSGEELFGLPVTAYPELERTEKELLLLDRLYSLYTSVISTINGYADVFWVEVVSGIDHMQEQVLGFQDACKKLPKALRDWQAFEVCRKTIDDFLQLLPLLQLLSTKAMRNRHWMQLMHTTGKTLNLAEDVLKLAHLLDCDLLSHAEDIEELCTAAVKEEQVESKLLAIADEWAEQMFTFSNYKARGLVTLKAAETAEVVERLEDSQMALGSMAANRYSGPFREEVNGWIVKLSTVSEIIEMWMQVQNMWMYMEAVFSGGDIAKQLPQEAKRFQNIDKNYMKIVSNAFDVKNVVQTCYGNELMKNLLPHLTEQLELCQKSLSAYLETKRADFPRFYFVSDPTLLEILSLGSDPQAVQPHFQSGLFDSVAAVTFDRADKTKITELHSVQGEKASRLRPLAVRAPLGISPFDLVKLAEPVSAVGNIEDWLKKMVAGMQDTIKKIIRKSWEEVNALPVEKFIFSYPAQVALLGIQFQWTADSQTALAAAKNDKAVMAKAVKKCDTLLRELVDITTRDLSKNDRTNVETIVTVHVHQRDTFEDLVRKKVKEPSDFEWLKQCRFYWREDIDGVIISIADVDFEYSYEYLGVKERLVITPLTDRCYVTLSQALGMYLGGAPAGPAGTGKTETTKDLGSTLGKFVVVFNCSDQMDYKGMGKIYKGLAQSGLWGCFDEFNRINLDVLSVCAQQIFCVLSAIRERKSNFVFTDGSLTPLDPRVGFFITMNPGYAGRQELPENLKSLFRGVTMMVPNRQIIMKVKLAACGFQENDILAKKFFVLYGLCEQQLSKQPHYDFGLRNILSVLRTAGGQKRQNPDKSETFLMMRTLRDMNLSKFVAEDVPLFLSLIEDLFPGIKAEKATFKEVEDALLRQVAERGLQPHPSWLQKCIQLYETYQVRHGIMVVGPTGAGKTAITTCLAAALSEVTTKHVIWRMNPKAITAPQMFGRLDPVTGDWTDGIFAVLWRKAAKSKNQNTWIVLDGPVDAIWIENLNTVLDDNKVLTLANGDRIPMIGQMKAMFEPENLANASPATVSRAGIIYISETELGWEPVVQSWLEKRRPAEAALLKPCFAKYVAEMLQFVRLETREVMKNQPVCQVNTLLTLLASCLHNTVEANEFLSEGHYERIFLYALAWSVGGLLGIDDRKLFDKRLRQLSDNMPESDGTDGVYEFLVNEENTQWEHWSGHVPSWEYPADVETPKFASLVIPTMDSVRLEALLRLVFVENGATLLVGGPGTAKTATVNQFLSKLNPDQMSSKTITFSSLTTPKIFQASIEGAVEKRQGRTFGPPGGKRMVVFVDDVSMPSVNVWGDQVTNEIVRQLLDQGGFYSLEKPGDMNKVVDTLYIAAMNQPGGGKNDIPNRLKRQFATFNVPLPSTAAINNIFGSLVAGRFGAAHFSAAVVEVAAKLVPATIKLWSTVTAKMLPTPAKFHYLFNMRELSRVFQGIILAAPDRFDKTAKAGTFGGTVKSPEGYLLALWRHECERVFADKMTNPVDKAWVSDAIMSLASESYGKEMTAQIEEPLYFVDFLREAAVDAEGNVAAERPKKYEAVRDLSTLKERVEALQKKFNEDNKVGKLELVLFEDALRHMMRISRLLGMDRGSALLVGVGGSGKQSLTRLAAYIAGAFTFQITITKTYNVTNLLEDIKALYKVAGFKGQPVAFVFTDAEVKEEAFLEYVNQLLMTGEVAGLLAKDEVDLIVNDIRPVMKAAQPDTVDTYENLYKFFIDRVRDNLHVVLCFSPVGDKFARRAMQFPGLINGCTIDWFLPWPVDALKGVATKFVSNFEMSSSAEVKAELINHMAHVHNAVTAACSEYFDRYRRHVYVTPKSYLSFINGYKSLYSRKFAEVKELSDKISSGLAKLNQAKTDVGRMKIELAAKNVSLAEAQKVTEGLLKEISASTAVAEKEKAKVSVVQSQAKQMADEIGKTKEDAERDLAAAKPAMEEAVAALSSISSKDISTLKQLKKPPDIVKRIFDTVLVLKQQPLNKVEYEDQKGEQVVSSSYQYSINMMSDMGFLGTLMNFPKEQINDETIELLQPYFRSTDYNYDAAKKASGNVAGLCSWCKAMCTYHEVAKVVEPKIAALMASEAELKIATKKLNEAEEKMAAVQRELDRMQTQFDAAMKEKRMLEEDANLTQRKMDTATALIKALAGEETRWTAQSNEFAATIQRLAGDCALASSFVSYCGPFNKEFRELLLTRDLVQDCVARKIPVSEQLAVTQFLVDEAEPGEWILQGLPTDELSLQNGILVTRATRWPVLVDPQGQGLLWLKTKEAANQLRVTSLNDKQFRNHLEDCLVYGKPLLIENIEEELDPVLDPVLEKRIVKSGKGFKIALADKEVDYSPSFQLYLTTRLPNPHFTPELSAKVTVIDFTVTMAGLEDQLLGKLILKEKHELEEQRQKLLEEVNSYKKKIKQLEDDLLFRLSTSTGNLLDDTELIDVLAVTKQTAQDVNEKLANATETNRKITEACEEYRPVARRATLVYFLIAEFSCVNVMYQTSLKQFNRLYEGAIDHAEKAVMPSKRIANISDYLTFSLYKYVQRGLFERHKLTFALMLAMRILVADKKLSEPEVACLLKGGAALDIKAVRKKAKDWIPDAVWLNVIAMTALPQFQDLADAITRAEAIWKQWYDQEAPEAARVPDYEDRLSKFDRMLLVKAFRDDRTLIAATDFIADSLGPRYVESIPLSMEAIWADSGAKTPLICLLSPGADPTKLIEDLAKRKKIKVMGVSMGQGQEIIARKYMAAAVQEGCWVLLQNTHLGLNYLTEVEQFLTKTEEMHEDFRLWITAEPHPKFPIGLLHIGIKITNEAPVGMRAGLKGSYQWVSQDMMDVIPRGEWRQLLFVMCFVHSVVQERRKFGPIGWNVPYEFNQSDLSASVQFLENHIMEMDAKKSSQITWTTVRYMISEIQYGGRITDDFDRTLMNTYAEQYFHQGVMDKACQLYPGYKVPDGLEIGHFRQAIDAFPSNESPEIFGLHPNADLTFRALQVRECIGTILDTAPKAGAAAGGLSREETVDKLAEDLLARIPKPFGGEETKEKLKKLRDGPAAPLNVHLKQEIDRLNTILSLAAATLTNLRLAVAGTIALSGPLIDALDTLFDARIPAEWLKKSWEASTLGVWFSGLLLRYDQLFKWLNNGRPKAYWLTGFFNPQGFLTAVKQEVCRRHAAEKWALDDVVMSTEVTFPAREVENLKEGPQEGVYIYGLFLDGCAWNAKENRLVDPEPKKLYHPLPLLYVTGVLASQKRTENQFSCPCYTIKKRTGLNFIASFDLRTEEPPSKWVMRGVALLCSID</sequence>
<dbReference type="GO" id="GO:0060271">
    <property type="term" value="P:cilium assembly"/>
    <property type="evidence" value="ECO:0007669"/>
    <property type="project" value="UniProtKB-ARBA"/>
</dbReference>
<dbReference type="InterPro" id="IPR043157">
    <property type="entry name" value="Dynein_AAA1S"/>
</dbReference>
<keyword evidence="8" id="KW-0067">ATP-binding</keyword>
<dbReference type="Gene3D" id="1.10.287.2620">
    <property type="match status" value="1"/>
</dbReference>
<dbReference type="STRING" id="105231.A0A1Y1IEF5"/>
<dbReference type="InterPro" id="IPR043160">
    <property type="entry name" value="Dynein_C_barrel"/>
</dbReference>